<dbReference type="Pfam" id="PF00494">
    <property type="entry name" value="SQS_PSY"/>
    <property type="match status" value="1"/>
</dbReference>
<evidence type="ECO:0000256" key="2">
    <source>
        <dbReference type="ARBA" id="ARBA00022679"/>
    </source>
</evidence>
<keyword evidence="2" id="KW-0808">Transferase</keyword>
<dbReference type="RefSeq" id="WP_116419852.1">
    <property type="nucleotide sequence ID" value="NZ_NBXC01000030.1"/>
</dbReference>
<feature type="region of interest" description="Disordered" evidence="3">
    <location>
        <begin position="306"/>
        <end position="334"/>
    </location>
</feature>
<dbReference type="OrthoDB" id="9807580at2"/>
<evidence type="ECO:0000313" key="5">
    <source>
        <dbReference type="Proteomes" id="UP000257080"/>
    </source>
</evidence>
<reference evidence="4 5" key="1">
    <citation type="submission" date="2017-04" db="EMBL/GenBank/DDBJ databases">
        <title>Comparative genome analysis of Subtercola boreus.</title>
        <authorList>
            <person name="Cho Y.-J."/>
            <person name="Cho A."/>
            <person name="Kim O.-S."/>
            <person name="Lee J.-I."/>
        </authorList>
    </citation>
    <scope>NUCLEOTIDE SEQUENCE [LARGE SCALE GENOMIC DNA]</scope>
    <source>
        <strain evidence="4 5">P28004</strain>
    </source>
</reference>
<name>A0A3E0W885_9MICO</name>
<dbReference type="UniPathway" id="UPA00799"/>
<accession>A0A3E0W885</accession>
<gene>
    <name evidence="4" type="ORF">B7R25_15435</name>
</gene>
<organism evidence="4 5">
    <name type="scientific">Subtercola boreus</name>
    <dbReference type="NCBI Taxonomy" id="120213"/>
    <lineage>
        <taxon>Bacteria</taxon>
        <taxon>Bacillati</taxon>
        <taxon>Actinomycetota</taxon>
        <taxon>Actinomycetes</taxon>
        <taxon>Micrococcales</taxon>
        <taxon>Microbacteriaceae</taxon>
        <taxon>Subtercola</taxon>
    </lineage>
</organism>
<dbReference type="SUPFAM" id="SSF48576">
    <property type="entry name" value="Terpenoid synthases"/>
    <property type="match status" value="1"/>
</dbReference>
<dbReference type="InterPro" id="IPR008949">
    <property type="entry name" value="Isoprenoid_synthase_dom_sf"/>
</dbReference>
<evidence type="ECO:0000256" key="3">
    <source>
        <dbReference type="SAM" id="MobiDB-lite"/>
    </source>
</evidence>
<dbReference type="Gene3D" id="1.10.600.10">
    <property type="entry name" value="Farnesyl Diphosphate Synthase"/>
    <property type="match status" value="1"/>
</dbReference>
<dbReference type="EMBL" id="NBXE01000035">
    <property type="protein sequence ID" value="RFA24949.1"/>
    <property type="molecule type" value="Genomic_DNA"/>
</dbReference>
<protein>
    <submittedName>
        <fullName evidence="4">Phytoene synthase</fullName>
    </submittedName>
</protein>
<dbReference type="Proteomes" id="UP000257080">
    <property type="component" value="Unassembled WGS sequence"/>
</dbReference>
<feature type="compositionally biased region" description="Low complexity" evidence="3">
    <location>
        <begin position="306"/>
        <end position="318"/>
    </location>
</feature>
<dbReference type="InterPro" id="IPR019845">
    <property type="entry name" value="Squalene/phytoene_synthase_CS"/>
</dbReference>
<evidence type="ECO:0000256" key="1">
    <source>
        <dbReference type="ARBA" id="ARBA00004684"/>
    </source>
</evidence>
<evidence type="ECO:0000313" key="4">
    <source>
        <dbReference type="EMBL" id="RFA24949.1"/>
    </source>
</evidence>
<dbReference type="GO" id="GO:0016765">
    <property type="term" value="F:transferase activity, transferring alkyl or aryl (other than methyl) groups"/>
    <property type="evidence" value="ECO:0007669"/>
    <property type="project" value="InterPro"/>
</dbReference>
<dbReference type="PROSITE" id="PS01045">
    <property type="entry name" value="SQUALEN_PHYTOEN_SYN_2"/>
    <property type="match status" value="1"/>
</dbReference>
<dbReference type="SFLD" id="SFLDS00005">
    <property type="entry name" value="Isoprenoid_Synthase_Type_I"/>
    <property type="match status" value="1"/>
</dbReference>
<proteinExistence type="predicted"/>
<comment type="caution">
    <text evidence="4">The sequence shown here is derived from an EMBL/GenBank/DDBJ whole genome shotgun (WGS) entry which is preliminary data.</text>
</comment>
<dbReference type="GO" id="GO:0008299">
    <property type="term" value="P:isoprenoid biosynthetic process"/>
    <property type="evidence" value="ECO:0007669"/>
    <property type="project" value="UniProtKB-ARBA"/>
</dbReference>
<dbReference type="AlphaFoldDB" id="A0A3E0W885"/>
<dbReference type="SFLD" id="SFLDG01018">
    <property type="entry name" value="Squalene/Phytoene_Synthase_Lik"/>
    <property type="match status" value="1"/>
</dbReference>
<sequence length="334" mass="35928">MTTADLERARRLYDRVAMETAAIVIRRYSTSFGLASRLLSAPIRRHVDNIYALVRLADEVVDGVAASAELGPDEIARLLDTLENETLQAMRVGYSTNFVVHAFALTARQVSFGPELVVPFYASMRADLTATEHTPESFTEYVYGSAEVVGLMCLAAFLGGHTIPDDRRSALVDGARHLGAAFQKINFLRDLAADFAGLGRSYFPGVNVETFGEEAKRGILLDIDNDLRIARASLPLLPSTSRRAVALAQGLFGELTRRLWETPAAVLAETRIRVPNPVKLRIAASASAGRLPREYSATASATATASAFASATRGTGPATSPPPSTTTATAEENR</sequence>
<dbReference type="PANTHER" id="PTHR31480">
    <property type="entry name" value="BIFUNCTIONAL LYCOPENE CYCLASE/PHYTOENE SYNTHASE"/>
    <property type="match status" value="1"/>
</dbReference>
<dbReference type="InterPro" id="IPR002060">
    <property type="entry name" value="Squ/phyt_synthse"/>
</dbReference>
<feature type="compositionally biased region" description="Low complexity" evidence="3">
    <location>
        <begin position="325"/>
        <end position="334"/>
    </location>
</feature>
<comment type="pathway">
    <text evidence="1">Carotenoid biosynthesis; phytoene biosynthesis.</text>
</comment>